<sequence length="1064" mass="115052">MKKITGMSVVASSLLFALQFSSVNIIKQNDENIIKKITPTTIFQTKKLSFQDIKPAFENVNYDKSTIIVEFRNKNISLIGSELKSLGVKVKFLNSINKHSSTAFGILKLNSTQNVFKVMKELKRNPLVKAVSLNYARKPQATPNDPMFTSQWHLDGADNNAIDINVQNVWDKSTGSSDVVVAIFDTGLSLQHEDLKDNIWVNEQELNGDPGVDDDGNGYVDDVYGYDFAYDLDGNNAPLTGDIDSHGTHVAGIVGAVGDNGVGISGVNWNVKILSLKVFRPNLGAYDSDILEAIDYVLKMKDNGVNIVAINASYGGFGGDADNSPMKDAIASLGDKGIVFFAAAGNSGVDNDALYYDLPALPASYNVDNLVAVAATDENQQLTYFSQYGKKTVQVGAPGINILSTTDFIDGNDTGNQDFDDGFENGLGNWTVDSGDWNTTDSKAHEGTYSLTDSPGGNYDDSAGVKVIYSGNIDLSSEKGNPIALDFCMNNDLAAGDYLLVGFYDKNSGEVNVVYYTTGSTNGDWKCVGIPIPEYYKTDEFKIVYGLSTNGDGNNGDGVYIDDVRIGDFNNTNTYEAWAGTSMATPVVTGTYALLSSLNNEDMISKISRVIGDGDRVDLPIMGTVDDVENIVNGPTPPFIYGTKKVMSVTGDTATIKVANAGSEPKVWLGDTEAEVTNVDGENITFKVPVDSQREVIVQNGDVNSSNTLYISKWQMIANMPNQHAYGGVAGLYDGKIYVAGGGDFLYTGDYTKIDVYDPSNDSWDSITPSTTEDKLYNGGAVVDGKIYLIGGIDLNGDNETVKYYDIANDQWVNGADLPQQISFPKTVVLGKYIGIIGGFDSNNNVLSNVYAYDTSNDTVTQLASMNEPRVRPAACEFGGKVYVFGGYTTNGEISDTAEVYDPDNDTWTNIANLPGKWYLGECVNVDDKYILLFGGVDENAQSIDAVVKYYPDENRYEVMDNSQFENIVNRFSIAGSHVVTDGSDVYYIGGYNMYLYGTYTSEKFDTKTLFENTTDDTGTNTGDDNTGDDGSNDGGSGGGSAPLFDFATLLALLGGALLIFRRK</sequence>
<feature type="compositionally biased region" description="Low complexity" evidence="9">
    <location>
        <begin position="1016"/>
        <end position="1025"/>
    </location>
</feature>
<feature type="region of interest" description="Disordered" evidence="9">
    <location>
        <begin position="1013"/>
        <end position="1036"/>
    </location>
</feature>
<dbReference type="InterPro" id="IPR000998">
    <property type="entry name" value="MAM_dom"/>
</dbReference>
<dbReference type="Pfam" id="PF24981">
    <property type="entry name" value="Beta-prop_ATRN-LZTR1"/>
    <property type="match status" value="1"/>
</dbReference>
<dbReference type="InterPro" id="IPR006652">
    <property type="entry name" value="Kelch_1"/>
</dbReference>
<keyword evidence="3 8" id="KW-0645">Protease</keyword>
<evidence type="ECO:0000256" key="7">
    <source>
        <dbReference type="PIRSR" id="PIRSR615500-1"/>
    </source>
</evidence>
<dbReference type="InterPro" id="IPR034204">
    <property type="entry name" value="PfSUB1-like_cat_dom"/>
</dbReference>
<keyword evidence="5 8" id="KW-0378">Hydrolase</keyword>
<dbReference type="Gene3D" id="2.130.10.80">
    <property type="entry name" value="Galactose oxidase/kelch, beta-propeller"/>
    <property type="match status" value="1"/>
</dbReference>
<dbReference type="Pfam" id="PF00082">
    <property type="entry name" value="Peptidase_S8"/>
    <property type="match status" value="2"/>
</dbReference>
<dbReference type="InterPro" id="IPR013320">
    <property type="entry name" value="ConA-like_dom_sf"/>
</dbReference>
<keyword evidence="11" id="KW-0732">Signal</keyword>
<keyword evidence="6 8" id="KW-0720">Serine protease</keyword>
<keyword evidence="2" id="KW-0880">Kelch repeat</keyword>
<dbReference type="GO" id="GO:0016020">
    <property type="term" value="C:membrane"/>
    <property type="evidence" value="ECO:0007669"/>
    <property type="project" value="InterPro"/>
</dbReference>
<dbReference type="GO" id="GO:0006508">
    <property type="term" value="P:proteolysis"/>
    <property type="evidence" value="ECO:0007669"/>
    <property type="project" value="UniProtKB-KW"/>
</dbReference>
<keyword evidence="16" id="KW-1185">Reference proteome</keyword>
<feature type="chain" id="PRO_5042604091" evidence="11">
    <location>
        <begin position="18"/>
        <end position="1064"/>
    </location>
</feature>
<evidence type="ECO:0000256" key="4">
    <source>
        <dbReference type="ARBA" id="ARBA00022737"/>
    </source>
</evidence>
<evidence type="ECO:0000256" key="5">
    <source>
        <dbReference type="ARBA" id="ARBA00022801"/>
    </source>
</evidence>
<organism evidence="14 15">
    <name type="scientific">Caminibacter pacificus</name>
    <dbReference type="NCBI Taxonomy" id="1424653"/>
    <lineage>
        <taxon>Bacteria</taxon>
        <taxon>Pseudomonadati</taxon>
        <taxon>Campylobacterota</taxon>
        <taxon>Epsilonproteobacteria</taxon>
        <taxon>Nautiliales</taxon>
        <taxon>Nautiliaceae</taxon>
        <taxon>Caminibacter</taxon>
    </lineage>
</organism>
<evidence type="ECO:0000256" key="9">
    <source>
        <dbReference type="SAM" id="MobiDB-lite"/>
    </source>
</evidence>
<dbReference type="GO" id="GO:0004252">
    <property type="term" value="F:serine-type endopeptidase activity"/>
    <property type="evidence" value="ECO:0007669"/>
    <property type="project" value="UniProtKB-UniRule"/>
</dbReference>
<dbReference type="InterPro" id="IPR050131">
    <property type="entry name" value="Peptidase_S8_subtilisin-like"/>
</dbReference>
<dbReference type="RefSeq" id="WP_123353135.1">
    <property type="nucleotide sequence ID" value="NZ_CP027432.2"/>
</dbReference>
<dbReference type="InterPro" id="IPR022398">
    <property type="entry name" value="Peptidase_S8_His-AS"/>
</dbReference>
<dbReference type="Gene3D" id="3.40.50.200">
    <property type="entry name" value="Peptidase S8/S53 domain"/>
    <property type="match status" value="2"/>
</dbReference>
<name>A0AAJ4RBH8_9BACT</name>
<keyword evidence="10" id="KW-0472">Membrane</keyword>
<dbReference type="InterPro" id="IPR037293">
    <property type="entry name" value="Gal_Oxidase_central_sf"/>
</dbReference>
<keyword evidence="10" id="KW-0812">Transmembrane</keyword>
<proteinExistence type="inferred from homology"/>
<evidence type="ECO:0000256" key="10">
    <source>
        <dbReference type="SAM" id="Phobius"/>
    </source>
</evidence>
<evidence type="ECO:0000256" key="3">
    <source>
        <dbReference type="ARBA" id="ARBA00022670"/>
    </source>
</evidence>
<comment type="similarity">
    <text evidence="1 8">Belongs to the peptidase S8 family.</text>
</comment>
<gene>
    <name evidence="13" type="ORF">C6V80_00025</name>
    <name evidence="14" type="ORF">EDC58_1759</name>
</gene>
<reference evidence="16" key="1">
    <citation type="submission" date="2018-03" db="EMBL/GenBank/DDBJ databases">
        <title>A comparative analysis of the Nautiliaceae.</title>
        <authorList>
            <person name="Grosche A."/>
            <person name="Smedile F."/>
            <person name="Vetriani C."/>
        </authorList>
    </citation>
    <scope>NUCLEOTIDE SEQUENCE [LARGE SCALE GENOMIC DNA]</scope>
    <source>
        <strain evidence="16">TB6</strain>
    </source>
</reference>
<dbReference type="Proteomes" id="UP000298805">
    <property type="component" value="Chromosome"/>
</dbReference>
<dbReference type="Pfam" id="PF22148">
    <property type="entry name" value="Fervidolysin_NPro-like"/>
    <property type="match status" value="1"/>
</dbReference>
<protein>
    <submittedName>
        <fullName evidence="14">Kelch motif protein</fullName>
    </submittedName>
</protein>
<dbReference type="AlphaFoldDB" id="A0AAJ4RBH8"/>
<keyword evidence="10" id="KW-1133">Transmembrane helix</keyword>
<dbReference type="Gene3D" id="2.120.10.80">
    <property type="entry name" value="Kelch-type beta propeller"/>
    <property type="match status" value="1"/>
</dbReference>
<feature type="domain" description="MAM" evidence="12">
    <location>
        <begin position="415"/>
        <end position="574"/>
    </location>
</feature>
<dbReference type="SUPFAM" id="SSF49899">
    <property type="entry name" value="Concanavalin A-like lectins/glucanases"/>
    <property type="match status" value="1"/>
</dbReference>
<evidence type="ECO:0000313" key="13">
    <source>
        <dbReference type="EMBL" id="QCI27406.1"/>
    </source>
</evidence>
<reference evidence="14 15" key="2">
    <citation type="submission" date="2018-11" db="EMBL/GenBank/DDBJ databases">
        <title>Genomic Encyclopedia of Type Strains, Phase IV (KMG-IV): sequencing the most valuable type-strain genomes for metagenomic binning, comparative biology and taxonomic classification.</title>
        <authorList>
            <person name="Goeker M."/>
        </authorList>
    </citation>
    <scope>NUCLEOTIDE SEQUENCE [LARGE SCALE GENOMIC DNA]</scope>
    <source>
        <strain evidence="14 15">DSM 27783</strain>
    </source>
</reference>
<evidence type="ECO:0000313" key="14">
    <source>
        <dbReference type="EMBL" id="ROR38844.1"/>
    </source>
</evidence>
<dbReference type="PROSITE" id="PS51892">
    <property type="entry name" value="SUBTILASE"/>
    <property type="match status" value="1"/>
</dbReference>
<evidence type="ECO:0000256" key="11">
    <source>
        <dbReference type="SAM" id="SignalP"/>
    </source>
</evidence>
<dbReference type="InterPro" id="IPR015500">
    <property type="entry name" value="Peptidase_S8_subtilisin-rel"/>
</dbReference>
<dbReference type="EMBL" id="CP027432">
    <property type="protein sequence ID" value="QCI27406.1"/>
    <property type="molecule type" value="Genomic_DNA"/>
</dbReference>
<dbReference type="EMBL" id="RJVK01000005">
    <property type="protein sequence ID" value="ROR38844.1"/>
    <property type="molecule type" value="Genomic_DNA"/>
</dbReference>
<evidence type="ECO:0000313" key="15">
    <source>
        <dbReference type="Proteomes" id="UP000272781"/>
    </source>
</evidence>
<dbReference type="InterPro" id="IPR054399">
    <property type="entry name" value="Fervidolysin-like_N_prodom"/>
</dbReference>
<dbReference type="SUPFAM" id="SSF52743">
    <property type="entry name" value="Subtilisin-like"/>
    <property type="match status" value="1"/>
</dbReference>
<accession>A0AAJ4RBH8</accession>
<dbReference type="PROSITE" id="PS00138">
    <property type="entry name" value="SUBTILASE_SER"/>
    <property type="match status" value="1"/>
</dbReference>
<keyword evidence="4" id="KW-0677">Repeat</keyword>
<evidence type="ECO:0000313" key="16">
    <source>
        <dbReference type="Proteomes" id="UP000298805"/>
    </source>
</evidence>
<evidence type="ECO:0000256" key="1">
    <source>
        <dbReference type="ARBA" id="ARBA00011073"/>
    </source>
</evidence>
<dbReference type="SMART" id="SM00612">
    <property type="entry name" value="Kelch"/>
    <property type="match status" value="4"/>
</dbReference>
<dbReference type="InterPro" id="IPR036852">
    <property type="entry name" value="Peptidase_S8/S53_dom_sf"/>
</dbReference>
<evidence type="ECO:0000256" key="6">
    <source>
        <dbReference type="ARBA" id="ARBA00022825"/>
    </source>
</evidence>
<dbReference type="InterPro" id="IPR015915">
    <property type="entry name" value="Kelch-typ_b-propeller"/>
</dbReference>
<evidence type="ECO:0000256" key="8">
    <source>
        <dbReference type="PROSITE-ProRule" id="PRU01240"/>
    </source>
</evidence>
<evidence type="ECO:0000256" key="2">
    <source>
        <dbReference type="ARBA" id="ARBA00022441"/>
    </source>
</evidence>
<feature type="active site" description="Charge relay system" evidence="7 8">
    <location>
        <position position="582"/>
    </location>
</feature>
<dbReference type="SUPFAM" id="SSF117281">
    <property type="entry name" value="Kelch motif"/>
    <property type="match status" value="2"/>
</dbReference>
<feature type="transmembrane region" description="Helical" evidence="10">
    <location>
        <begin position="1042"/>
        <end position="1061"/>
    </location>
</feature>
<reference evidence="13" key="3">
    <citation type="submission" date="2019-06" db="EMBL/GenBank/DDBJ databases">
        <title>A comparative analysis of the Nautiliaceae.</title>
        <authorList>
            <person name="Grosche A."/>
            <person name="Smedile F."/>
            <person name="Vetriani C."/>
        </authorList>
    </citation>
    <scope>NUCLEOTIDE SEQUENCE</scope>
    <source>
        <strain evidence="13">TB6</strain>
    </source>
</reference>
<dbReference type="PROSITE" id="PS50060">
    <property type="entry name" value="MAM_2"/>
    <property type="match status" value="1"/>
</dbReference>
<evidence type="ECO:0000259" key="12">
    <source>
        <dbReference type="PROSITE" id="PS50060"/>
    </source>
</evidence>
<dbReference type="InterPro" id="IPR000209">
    <property type="entry name" value="Peptidase_S8/S53_dom"/>
</dbReference>
<feature type="active site" description="Charge relay system" evidence="7 8">
    <location>
        <position position="246"/>
    </location>
</feature>
<dbReference type="Proteomes" id="UP000272781">
    <property type="component" value="Unassembled WGS sequence"/>
</dbReference>
<feature type="signal peptide" evidence="11">
    <location>
        <begin position="1"/>
        <end position="17"/>
    </location>
</feature>
<dbReference type="PRINTS" id="PR00723">
    <property type="entry name" value="SUBTILISIN"/>
</dbReference>
<dbReference type="PANTHER" id="PTHR43806:SF11">
    <property type="entry name" value="CEREVISIN-RELATED"/>
    <property type="match status" value="1"/>
</dbReference>
<dbReference type="InterPro" id="IPR056737">
    <property type="entry name" value="Beta-prop_ATRN-MKLN-like"/>
</dbReference>
<dbReference type="CDD" id="cd07473">
    <property type="entry name" value="Peptidases_S8_Subtilisin_like"/>
    <property type="match status" value="1"/>
</dbReference>
<dbReference type="InterPro" id="IPR023828">
    <property type="entry name" value="Peptidase_S8_Ser-AS"/>
</dbReference>
<feature type="active site" description="Charge relay system" evidence="7 8">
    <location>
        <position position="185"/>
    </location>
</feature>
<dbReference type="PROSITE" id="PS00137">
    <property type="entry name" value="SUBTILASE_HIS"/>
    <property type="match status" value="1"/>
</dbReference>
<dbReference type="PANTHER" id="PTHR43806">
    <property type="entry name" value="PEPTIDASE S8"/>
    <property type="match status" value="1"/>
</dbReference>